<protein>
    <submittedName>
        <fullName evidence="1">Uncharacterized protein</fullName>
    </submittedName>
</protein>
<keyword evidence="2" id="KW-1185">Reference proteome</keyword>
<comment type="caution">
    <text evidence="1">The sequence shown here is derived from an EMBL/GenBank/DDBJ whole genome shotgun (WGS) entry which is preliminary data.</text>
</comment>
<gene>
    <name evidence="1" type="ORF">CVT25_008019</name>
</gene>
<dbReference type="AlphaFoldDB" id="A0A409XTX8"/>
<sequence>MATPIILQKKKCKPKMFSADELQHILPFKETFVKARTVKERLLILTNHILVAIFNYWASQECIPNVAQEIITWCSNNWRAERGIVQKSNHFCPKRPDILWHNHQPKIWVEIASIMGIDTASANTFGWFGHRTTAMKNVWTSMTDEEHKAIDEEVETCGMQGYDEHTQARSVI</sequence>
<dbReference type="OrthoDB" id="3062213at2759"/>
<proteinExistence type="predicted"/>
<dbReference type="Proteomes" id="UP000283269">
    <property type="component" value="Unassembled WGS sequence"/>
</dbReference>
<organism evidence="1 2">
    <name type="scientific">Psilocybe cyanescens</name>
    <dbReference type="NCBI Taxonomy" id="93625"/>
    <lineage>
        <taxon>Eukaryota</taxon>
        <taxon>Fungi</taxon>
        <taxon>Dikarya</taxon>
        <taxon>Basidiomycota</taxon>
        <taxon>Agaricomycotina</taxon>
        <taxon>Agaricomycetes</taxon>
        <taxon>Agaricomycetidae</taxon>
        <taxon>Agaricales</taxon>
        <taxon>Agaricineae</taxon>
        <taxon>Strophariaceae</taxon>
        <taxon>Psilocybe</taxon>
    </lineage>
</organism>
<accession>A0A409XTX8</accession>
<name>A0A409XTX8_PSICY</name>
<dbReference type="EMBL" id="NHYD01000448">
    <property type="protein sequence ID" value="PPQ94151.1"/>
    <property type="molecule type" value="Genomic_DNA"/>
</dbReference>
<dbReference type="InParanoid" id="A0A409XTX8"/>
<evidence type="ECO:0000313" key="1">
    <source>
        <dbReference type="EMBL" id="PPQ94151.1"/>
    </source>
</evidence>
<reference evidence="1 2" key="1">
    <citation type="journal article" date="2018" name="Evol. Lett.">
        <title>Horizontal gene cluster transfer increased hallucinogenic mushroom diversity.</title>
        <authorList>
            <person name="Reynolds H.T."/>
            <person name="Vijayakumar V."/>
            <person name="Gluck-Thaler E."/>
            <person name="Korotkin H.B."/>
            <person name="Matheny P.B."/>
            <person name="Slot J.C."/>
        </authorList>
    </citation>
    <scope>NUCLEOTIDE SEQUENCE [LARGE SCALE GENOMIC DNA]</scope>
    <source>
        <strain evidence="1 2">2631</strain>
    </source>
</reference>
<evidence type="ECO:0000313" key="2">
    <source>
        <dbReference type="Proteomes" id="UP000283269"/>
    </source>
</evidence>